<keyword evidence="4" id="KW-1185">Reference proteome</keyword>
<dbReference type="SUPFAM" id="SSF53807">
    <property type="entry name" value="Helical backbone' metal receptor"/>
    <property type="match status" value="1"/>
</dbReference>
<evidence type="ECO:0000259" key="2">
    <source>
        <dbReference type="PROSITE" id="PS50983"/>
    </source>
</evidence>
<dbReference type="RefSeq" id="WP_015756194.1">
    <property type="nucleotide sequence ID" value="NC_013216.1"/>
</dbReference>
<gene>
    <name evidence="3" type="ordered locus">Dtox_0555</name>
</gene>
<dbReference type="Proteomes" id="UP000002217">
    <property type="component" value="Chromosome"/>
</dbReference>
<evidence type="ECO:0000256" key="1">
    <source>
        <dbReference type="ARBA" id="ARBA00008814"/>
    </source>
</evidence>
<evidence type="ECO:0000313" key="4">
    <source>
        <dbReference type="Proteomes" id="UP000002217"/>
    </source>
</evidence>
<dbReference type="PANTHER" id="PTHR30535">
    <property type="entry name" value="VITAMIN B12-BINDING PROTEIN"/>
    <property type="match status" value="1"/>
</dbReference>
<dbReference type="PROSITE" id="PS51257">
    <property type="entry name" value="PROKAR_LIPOPROTEIN"/>
    <property type="match status" value="1"/>
</dbReference>
<dbReference type="STRING" id="485916.Dtox_0555"/>
<dbReference type="GO" id="GO:0071281">
    <property type="term" value="P:cellular response to iron ion"/>
    <property type="evidence" value="ECO:0007669"/>
    <property type="project" value="TreeGrafter"/>
</dbReference>
<accession>C8W620</accession>
<protein>
    <submittedName>
        <fullName evidence="3">Periplasmic binding protein</fullName>
    </submittedName>
</protein>
<evidence type="ECO:0000313" key="3">
    <source>
        <dbReference type="EMBL" id="ACV61475.1"/>
    </source>
</evidence>
<dbReference type="OrthoDB" id="9787830at2"/>
<name>C8W620_DESAS</name>
<dbReference type="KEGG" id="dae:Dtox_0555"/>
<dbReference type="Gene3D" id="3.40.50.1980">
    <property type="entry name" value="Nitrogenase molybdenum iron protein domain"/>
    <property type="match status" value="2"/>
</dbReference>
<dbReference type="eggNOG" id="COG0614">
    <property type="taxonomic scope" value="Bacteria"/>
</dbReference>
<dbReference type="AlphaFoldDB" id="C8W620"/>
<dbReference type="InterPro" id="IPR050902">
    <property type="entry name" value="ABC_Transporter_SBP"/>
</dbReference>
<dbReference type="PROSITE" id="PS50983">
    <property type="entry name" value="FE_B12_PBP"/>
    <property type="match status" value="1"/>
</dbReference>
<dbReference type="EMBL" id="CP001720">
    <property type="protein sequence ID" value="ACV61475.1"/>
    <property type="molecule type" value="Genomic_DNA"/>
</dbReference>
<dbReference type="Pfam" id="PF01497">
    <property type="entry name" value="Peripla_BP_2"/>
    <property type="match status" value="1"/>
</dbReference>
<feature type="domain" description="Fe/B12 periplasmic-binding" evidence="2">
    <location>
        <begin position="53"/>
        <end position="313"/>
    </location>
</feature>
<organism evidence="3 4">
    <name type="scientific">Desulfofarcimen acetoxidans (strain ATCC 49208 / DSM 771 / KCTC 5769 / VKM B-1644 / 5575)</name>
    <name type="common">Desulfotomaculum acetoxidans</name>
    <dbReference type="NCBI Taxonomy" id="485916"/>
    <lineage>
        <taxon>Bacteria</taxon>
        <taxon>Bacillati</taxon>
        <taxon>Bacillota</taxon>
        <taxon>Clostridia</taxon>
        <taxon>Eubacteriales</taxon>
        <taxon>Peptococcaceae</taxon>
        <taxon>Desulfofarcimen</taxon>
    </lineage>
</organism>
<sequence>MNKQSKIISVFLVIFIITILAGCAQTKPASTPDNIMVVDDLGKEVKLKEPAKRIISLYTGHTENLYSLGLNDEIIGVSDSESFPPSALKKQSFSYREDAEKLIAAKPDLVLIRTFIANNYPDFVNKLETAGIPVAVLYPENVDQFLQYLKKLGKLTGKEKEAGELVDQFNSQLKKIGDVVAKIPQQERKKVFFETTKDITTCTPDSIAAFILEKAGAINVAIDAKAVRPGSTIASYGQERLLAKARDIDVYLVQKGEMNKTREEEIYLRPGYQAIKAIQNHQVFLVPEALVSRPTMRLLDGIAEIGRVLYPDYFKTV</sequence>
<dbReference type="PANTHER" id="PTHR30535:SF34">
    <property type="entry name" value="MOLYBDATE-BINDING PROTEIN MOLA"/>
    <property type="match status" value="1"/>
</dbReference>
<comment type="similarity">
    <text evidence="1">Belongs to the bacterial solute-binding protein 8 family.</text>
</comment>
<dbReference type="InterPro" id="IPR002491">
    <property type="entry name" value="ABC_transptr_periplasmic_BD"/>
</dbReference>
<proteinExistence type="inferred from homology"/>
<reference evidence="3 4" key="1">
    <citation type="journal article" date="2009" name="Stand. Genomic Sci.">
        <title>Complete genome sequence of Desulfotomaculum acetoxidans type strain (5575).</title>
        <authorList>
            <person name="Spring S."/>
            <person name="Lapidus A."/>
            <person name="Schroder M."/>
            <person name="Gleim D."/>
            <person name="Sims D."/>
            <person name="Meincke L."/>
            <person name="Glavina Del Rio T."/>
            <person name="Tice H."/>
            <person name="Copeland A."/>
            <person name="Cheng J.F."/>
            <person name="Lucas S."/>
            <person name="Chen F."/>
            <person name="Nolan M."/>
            <person name="Bruce D."/>
            <person name="Goodwin L."/>
            <person name="Pitluck S."/>
            <person name="Ivanova N."/>
            <person name="Mavromatis K."/>
            <person name="Mikhailova N."/>
            <person name="Pati A."/>
            <person name="Chen A."/>
            <person name="Palaniappan K."/>
            <person name="Land M."/>
            <person name="Hauser L."/>
            <person name="Chang Y.J."/>
            <person name="Jeffries C.D."/>
            <person name="Chain P."/>
            <person name="Saunders E."/>
            <person name="Brettin T."/>
            <person name="Detter J.C."/>
            <person name="Goker M."/>
            <person name="Bristow J."/>
            <person name="Eisen J.A."/>
            <person name="Markowitz V."/>
            <person name="Hugenholtz P."/>
            <person name="Kyrpides N.C."/>
            <person name="Klenk H.P."/>
            <person name="Han C."/>
        </authorList>
    </citation>
    <scope>NUCLEOTIDE SEQUENCE [LARGE SCALE GENOMIC DNA]</scope>
    <source>
        <strain evidence="4">ATCC 49208 / DSM 771 / VKM B-1644</strain>
    </source>
</reference>
<dbReference type="HOGENOM" id="CLU_038034_2_5_9"/>